<feature type="binding site" evidence="11">
    <location>
        <position position="73"/>
    </location>
    <ligand>
        <name>[4Fe-4S] cluster</name>
        <dbReference type="ChEBI" id="CHEBI:49883"/>
    </ligand>
</feature>
<accession>K8XDY8</accession>
<feature type="binding site" evidence="11">
    <location>
        <position position="82"/>
    </location>
    <ligand>
        <name>[4Fe-4S] cluster</name>
        <dbReference type="ChEBI" id="CHEBI:49883"/>
    </ligand>
</feature>
<evidence type="ECO:0000313" key="14">
    <source>
        <dbReference type="EMBL" id="EKT79788.1"/>
    </source>
</evidence>
<dbReference type="EMBL" id="AJYC02000077">
    <property type="protein sequence ID" value="EKT79788.1"/>
    <property type="molecule type" value="Genomic_DNA"/>
</dbReference>
<evidence type="ECO:0000259" key="13">
    <source>
        <dbReference type="PROSITE" id="PS51674"/>
    </source>
</evidence>
<feature type="domain" description="4Fe-4S Wbl-type" evidence="13">
    <location>
        <begin position="42"/>
        <end position="106"/>
    </location>
</feature>
<dbReference type="GO" id="GO:0051539">
    <property type="term" value="F:4 iron, 4 sulfur cluster binding"/>
    <property type="evidence" value="ECO:0007669"/>
    <property type="project" value="UniProtKB-UniRule"/>
</dbReference>
<keyword evidence="9 11" id="KW-1015">Disulfide bond</keyword>
<dbReference type="GO" id="GO:0047134">
    <property type="term" value="F:protein-disulfide reductase [NAD(P)H] activity"/>
    <property type="evidence" value="ECO:0007669"/>
    <property type="project" value="TreeGrafter"/>
</dbReference>
<dbReference type="GO" id="GO:0045454">
    <property type="term" value="P:cell redox homeostasis"/>
    <property type="evidence" value="ECO:0007669"/>
    <property type="project" value="TreeGrafter"/>
</dbReference>
<comment type="function">
    <text evidence="11">Acts as a transcriptional regulator. Probably redox-responsive. The apo- but not holo-form probably binds DNA.</text>
</comment>
<dbReference type="PROSITE" id="PS51674">
    <property type="entry name" value="4FE4S_WBL"/>
    <property type="match status" value="1"/>
</dbReference>
<evidence type="ECO:0000256" key="4">
    <source>
        <dbReference type="ARBA" id="ARBA00022723"/>
    </source>
</evidence>
<dbReference type="GO" id="GO:0046872">
    <property type="term" value="F:metal ion binding"/>
    <property type="evidence" value="ECO:0007669"/>
    <property type="project" value="UniProtKB-KW"/>
</dbReference>
<comment type="cofactor">
    <cofactor evidence="11">
        <name>[4Fe-4S] cluster</name>
        <dbReference type="ChEBI" id="CHEBI:49883"/>
    </cofactor>
    <text evidence="11">Binds 1 [4Fe-4S] cluster per subunit. Following nitrosylation of the [4Fe-4S] cluster binds 1 [4Fe-8(NO)] cluster per subunit.</text>
</comment>
<dbReference type="GO" id="GO:0045892">
    <property type="term" value="P:negative regulation of DNA-templated transcription"/>
    <property type="evidence" value="ECO:0007669"/>
    <property type="project" value="TreeGrafter"/>
</dbReference>
<feature type="region of interest" description="Disordered" evidence="12">
    <location>
        <begin position="87"/>
        <end position="111"/>
    </location>
</feature>
<comment type="subcellular location">
    <subcellularLocation>
        <location evidence="1 11">Cytoplasm</location>
    </subcellularLocation>
</comment>
<evidence type="ECO:0000256" key="2">
    <source>
        <dbReference type="ARBA" id="ARBA00006597"/>
    </source>
</evidence>
<keyword evidence="7 11" id="KW-0805">Transcription regulation</keyword>
<dbReference type="GO" id="GO:0003677">
    <property type="term" value="F:DNA binding"/>
    <property type="evidence" value="ECO:0007669"/>
    <property type="project" value="UniProtKB-UniRule"/>
</dbReference>
<keyword evidence="5 11" id="KW-0408">Iron</keyword>
<keyword evidence="4 11" id="KW-0479">Metal-binding</keyword>
<comment type="PTM">
    <text evidence="11">The Fe-S cluster can be nitrosylated by nitric oxide (NO).</text>
</comment>
<feature type="binding site" evidence="11">
    <location>
        <position position="76"/>
    </location>
    <ligand>
        <name>[4Fe-4S] cluster</name>
        <dbReference type="ChEBI" id="CHEBI:49883"/>
    </ligand>
</feature>
<reference evidence="14 15" key="1">
    <citation type="journal article" date="2013" name="Genome Announc.">
        <title>Draft Genome Sequence of Rhodococcus opacus Strain M213 Shows a Diverse Catabolic Potential.</title>
        <authorList>
            <person name="Pathak A."/>
            <person name="Green S.J."/>
            <person name="Ogram A."/>
            <person name="Chauhan A."/>
        </authorList>
    </citation>
    <scope>NUCLEOTIDE SEQUENCE [LARGE SCALE GENOMIC DNA]</scope>
    <source>
        <strain evidence="14 15">M213</strain>
    </source>
</reference>
<dbReference type="AlphaFoldDB" id="K8XDY8"/>
<comment type="similarity">
    <text evidence="2 11">Belongs to the WhiB family.</text>
</comment>
<evidence type="ECO:0000256" key="9">
    <source>
        <dbReference type="ARBA" id="ARBA00023157"/>
    </source>
</evidence>
<dbReference type="InterPro" id="IPR034768">
    <property type="entry name" value="4FE4S_WBL"/>
</dbReference>
<dbReference type="Pfam" id="PF02467">
    <property type="entry name" value="Whib"/>
    <property type="match status" value="1"/>
</dbReference>
<dbReference type="PANTHER" id="PTHR38839">
    <property type="entry name" value="TRANSCRIPTIONAL REGULATOR WHID-RELATED"/>
    <property type="match status" value="1"/>
</dbReference>
<evidence type="ECO:0000256" key="10">
    <source>
        <dbReference type="ARBA" id="ARBA00023163"/>
    </source>
</evidence>
<proteinExistence type="inferred from homology"/>
<protein>
    <recommendedName>
        <fullName evidence="11">Transcriptional regulator WhiB</fullName>
    </recommendedName>
</protein>
<feature type="binding site" evidence="11">
    <location>
        <position position="43"/>
    </location>
    <ligand>
        <name>[4Fe-4S] cluster</name>
        <dbReference type="ChEBI" id="CHEBI:49883"/>
    </ligand>
</feature>
<evidence type="ECO:0000256" key="11">
    <source>
        <dbReference type="HAMAP-Rule" id="MF_01479"/>
    </source>
</evidence>
<dbReference type="InterPro" id="IPR003482">
    <property type="entry name" value="Whib"/>
</dbReference>
<keyword evidence="6 11" id="KW-0411">Iron-sulfur</keyword>
<dbReference type="GO" id="GO:0005737">
    <property type="term" value="C:cytoplasm"/>
    <property type="evidence" value="ECO:0007669"/>
    <property type="project" value="UniProtKB-SubCell"/>
</dbReference>
<dbReference type="Proteomes" id="UP000005951">
    <property type="component" value="Unassembled WGS sequence"/>
</dbReference>
<dbReference type="GO" id="GO:0035731">
    <property type="term" value="F:dinitrosyl-iron complex binding"/>
    <property type="evidence" value="ECO:0007669"/>
    <property type="project" value="UniProtKB-UniRule"/>
</dbReference>
<keyword evidence="11" id="KW-0963">Cytoplasm</keyword>
<sequence length="111" mass="12693">MDGIDRPPPESIPGHPMIDHTTLHDDLPTTAAERWGWRYRAHCRTTEPSAFFAPDGERRGARVRRERRAKQICDGCVVARQCRAHATDHRETHGIWGGTTETDRRRAGRAR</sequence>
<evidence type="ECO:0000256" key="8">
    <source>
        <dbReference type="ARBA" id="ARBA00023125"/>
    </source>
</evidence>
<evidence type="ECO:0000256" key="3">
    <source>
        <dbReference type="ARBA" id="ARBA00022485"/>
    </source>
</evidence>
<keyword evidence="3 11" id="KW-0004">4Fe-4S</keyword>
<comment type="caution">
    <text evidence="14">The sequence shown here is derived from an EMBL/GenBank/DDBJ whole genome shotgun (WGS) entry which is preliminary data.</text>
</comment>
<name>K8XDY8_RHOOP</name>
<evidence type="ECO:0000256" key="1">
    <source>
        <dbReference type="ARBA" id="ARBA00004496"/>
    </source>
</evidence>
<keyword evidence="8 11" id="KW-0238">DNA-binding</keyword>
<evidence type="ECO:0000256" key="6">
    <source>
        <dbReference type="ARBA" id="ARBA00023014"/>
    </source>
</evidence>
<dbReference type="HAMAP" id="MF_01479">
    <property type="entry name" value="WhiB"/>
    <property type="match status" value="1"/>
</dbReference>
<evidence type="ECO:0000256" key="5">
    <source>
        <dbReference type="ARBA" id="ARBA00023004"/>
    </source>
</evidence>
<comment type="PTM">
    <text evidence="11">Upon Fe-S cluster removal intramolecular disulfide bonds are formed.</text>
</comment>
<gene>
    <name evidence="11" type="primary">whiB</name>
    <name evidence="14" type="ORF">WSS_A25560</name>
</gene>
<keyword evidence="10 11" id="KW-0804">Transcription</keyword>
<evidence type="ECO:0000256" key="12">
    <source>
        <dbReference type="SAM" id="MobiDB-lite"/>
    </source>
</evidence>
<evidence type="ECO:0000256" key="7">
    <source>
        <dbReference type="ARBA" id="ARBA00023015"/>
    </source>
</evidence>
<organism evidence="14 15">
    <name type="scientific">Rhodococcus opacus M213</name>
    <dbReference type="NCBI Taxonomy" id="1129896"/>
    <lineage>
        <taxon>Bacteria</taxon>
        <taxon>Bacillati</taxon>
        <taxon>Actinomycetota</taxon>
        <taxon>Actinomycetes</taxon>
        <taxon>Mycobacteriales</taxon>
        <taxon>Nocardiaceae</taxon>
        <taxon>Rhodococcus</taxon>
    </lineage>
</organism>
<evidence type="ECO:0000313" key="15">
    <source>
        <dbReference type="Proteomes" id="UP000005951"/>
    </source>
</evidence>
<feature type="region of interest" description="Disordered" evidence="12">
    <location>
        <begin position="1"/>
        <end position="25"/>
    </location>
</feature>